<dbReference type="Gene3D" id="3.40.640.10">
    <property type="entry name" value="Type I PLP-dependent aspartate aminotransferase-like (Major domain)"/>
    <property type="match status" value="1"/>
</dbReference>
<dbReference type="InterPro" id="IPR015421">
    <property type="entry name" value="PyrdxlP-dep_Trfase_major"/>
</dbReference>
<evidence type="ECO:0000313" key="5">
    <source>
        <dbReference type="Proteomes" id="UP000198324"/>
    </source>
</evidence>
<feature type="domain" description="Glycine cleavage system P-protein N-terminal" evidence="3">
    <location>
        <begin position="3"/>
        <end position="434"/>
    </location>
</feature>
<dbReference type="EC" id="1.4.4.2" evidence="2"/>
<dbReference type="PIRSF" id="PIRSF006815">
    <property type="entry name" value="GcvPA"/>
    <property type="match status" value="1"/>
</dbReference>
<sequence>MPYVPHTPEDIRRMLEVIGAPSVAALFDEIPQALRPKSFDLPEGKSEMEVLAHLEALAAKNATGQVSFLGAGFYDHHIPSAVDALSMRSEFYTAYTPYQPEASQGTLQAIFEYQTAVTRLTGLAYANASVYDGGSALFEGAMMAVRHTGRRKLVVCEAVSPIYRVMLGSYTSNLHLELVTVPHKNGCCDLEALAAALDADTAAVVVQNPSFFGTLADFTRLFDTAREKGVVSVVSVYPVLQSVVKSAGEMRADIAVAEGQSLGLPLSFGGPYLGIMTCNKDLVRQMPGRMVGRTVDGQGRTGYVLTLQAREQHIRRQKATSNICSNQALCALRALIHLCLLGEEGLKRTALVSMERAHYAAQRLTAIDGVELLSGAAPFGNEFAVTLPVNAYHVIDKLTARGIVPGFPLGRYYNGLENALLVACTEKTTTEQIGIFAEMLRGALK</sequence>
<keyword evidence="1 2" id="KW-0560">Oxidoreductase</keyword>
<keyword evidence="5" id="KW-1185">Reference proteome</keyword>
<comment type="subunit">
    <text evidence="2">The glycine cleavage system is composed of four proteins: P, T, L and H. In this organism, the P 'protein' is a heterodimer of two subunits.</text>
</comment>
<dbReference type="Gene3D" id="3.90.1150.10">
    <property type="entry name" value="Aspartate Aminotransferase, domain 1"/>
    <property type="match status" value="1"/>
</dbReference>
<dbReference type="GO" id="GO:0004375">
    <property type="term" value="F:glycine dehydrogenase (decarboxylating) activity"/>
    <property type="evidence" value="ECO:0007669"/>
    <property type="project" value="UniProtKB-EC"/>
</dbReference>
<dbReference type="RefSeq" id="WP_089272653.1">
    <property type="nucleotide sequence ID" value="NZ_FZOC01000002.1"/>
</dbReference>
<dbReference type="EMBL" id="FZOC01000002">
    <property type="protein sequence ID" value="SNR77095.1"/>
    <property type="molecule type" value="Genomic_DNA"/>
</dbReference>
<comment type="function">
    <text evidence="2">The glycine cleavage system catalyzes the degradation of glycine. The P protein binds the alpha-amino group of glycine through its pyridoxal phosphate cofactor; CO(2) is released and the remaining methylamine moiety is then transferred to the lipoamide cofactor of the H protein.</text>
</comment>
<dbReference type="PANTHER" id="PTHR42806:SF1">
    <property type="entry name" value="GLYCINE DEHYDROGENASE (DECARBOXYLATING)"/>
    <property type="match status" value="1"/>
</dbReference>
<dbReference type="InterPro" id="IPR049315">
    <property type="entry name" value="GDC-P_N"/>
</dbReference>
<dbReference type="NCBIfam" id="NF001696">
    <property type="entry name" value="PRK00451.1"/>
    <property type="match status" value="1"/>
</dbReference>
<evidence type="ECO:0000256" key="1">
    <source>
        <dbReference type="ARBA" id="ARBA00023002"/>
    </source>
</evidence>
<dbReference type="InterPro" id="IPR015424">
    <property type="entry name" value="PyrdxlP-dep_Trfase"/>
</dbReference>
<accession>A0A238Z0X2</accession>
<protein>
    <recommendedName>
        <fullName evidence="2">Probable glycine dehydrogenase (decarboxylating) subunit 1</fullName>
        <ecNumber evidence="2">1.4.4.2</ecNumber>
    </recommendedName>
    <alternativeName>
        <fullName evidence="2">Glycine cleavage system P-protein subunit 1</fullName>
    </alternativeName>
    <alternativeName>
        <fullName evidence="2">Glycine decarboxylase subunit 1</fullName>
    </alternativeName>
    <alternativeName>
        <fullName evidence="2">Glycine dehydrogenase (aminomethyl-transferring) subunit 1</fullName>
    </alternativeName>
</protein>
<dbReference type="SUPFAM" id="SSF53383">
    <property type="entry name" value="PLP-dependent transferases"/>
    <property type="match status" value="1"/>
</dbReference>
<dbReference type="GO" id="GO:0009116">
    <property type="term" value="P:nucleoside metabolic process"/>
    <property type="evidence" value="ECO:0007669"/>
    <property type="project" value="InterPro"/>
</dbReference>
<dbReference type="InterPro" id="IPR023010">
    <property type="entry name" value="GcvPA"/>
</dbReference>
<evidence type="ECO:0000259" key="3">
    <source>
        <dbReference type="Pfam" id="PF02347"/>
    </source>
</evidence>
<reference evidence="4 5" key="1">
    <citation type="submission" date="2017-06" db="EMBL/GenBank/DDBJ databases">
        <authorList>
            <person name="Kim H.J."/>
            <person name="Triplett B.A."/>
        </authorList>
    </citation>
    <scope>NUCLEOTIDE SEQUENCE [LARGE SCALE GENOMIC DNA]</scope>
    <source>
        <strain evidence="4 5">DSM 13116</strain>
    </source>
</reference>
<dbReference type="OrthoDB" id="9801272at2"/>
<organism evidence="4 5">
    <name type="scientific">Humidesulfovibrio mexicanus</name>
    <dbReference type="NCBI Taxonomy" id="147047"/>
    <lineage>
        <taxon>Bacteria</taxon>
        <taxon>Pseudomonadati</taxon>
        <taxon>Thermodesulfobacteriota</taxon>
        <taxon>Desulfovibrionia</taxon>
        <taxon>Desulfovibrionales</taxon>
        <taxon>Desulfovibrionaceae</taxon>
        <taxon>Humidesulfovibrio</taxon>
    </lineage>
</organism>
<dbReference type="HAMAP" id="MF_00712">
    <property type="entry name" value="GcvPA"/>
    <property type="match status" value="1"/>
</dbReference>
<dbReference type="AlphaFoldDB" id="A0A238Z0X2"/>
<comment type="catalytic activity">
    <reaction evidence="2">
        <text>N(6)-[(R)-lipoyl]-L-lysyl-[glycine-cleavage complex H protein] + glycine + H(+) = N(6)-[(R)-S(8)-aminomethyldihydrolipoyl]-L-lysyl-[glycine-cleavage complex H protein] + CO2</text>
        <dbReference type="Rhea" id="RHEA:24304"/>
        <dbReference type="Rhea" id="RHEA-COMP:10494"/>
        <dbReference type="Rhea" id="RHEA-COMP:10495"/>
        <dbReference type="ChEBI" id="CHEBI:15378"/>
        <dbReference type="ChEBI" id="CHEBI:16526"/>
        <dbReference type="ChEBI" id="CHEBI:57305"/>
        <dbReference type="ChEBI" id="CHEBI:83099"/>
        <dbReference type="ChEBI" id="CHEBI:83143"/>
        <dbReference type="EC" id="1.4.4.2"/>
    </reaction>
</comment>
<comment type="similarity">
    <text evidence="2">Belongs to the GcvP family. N-terminal subunit subfamily.</text>
</comment>
<proteinExistence type="inferred from homology"/>
<dbReference type="Pfam" id="PF02347">
    <property type="entry name" value="GDC-P"/>
    <property type="match status" value="1"/>
</dbReference>
<name>A0A238Z0X2_9BACT</name>
<evidence type="ECO:0000256" key="2">
    <source>
        <dbReference type="HAMAP-Rule" id="MF_00712"/>
    </source>
</evidence>
<dbReference type="PANTHER" id="PTHR42806">
    <property type="entry name" value="GLYCINE CLEAVAGE SYSTEM P-PROTEIN"/>
    <property type="match status" value="1"/>
</dbReference>
<dbReference type="GO" id="GO:0019464">
    <property type="term" value="P:glycine decarboxylation via glycine cleavage system"/>
    <property type="evidence" value="ECO:0007669"/>
    <property type="project" value="UniProtKB-UniRule"/>
</dbReference>
<gene>
    <name evidence="2" type="primary">gcvPA</name>
    <name evidence="4" type="ORF">SAMN04488503_1160</name>
</gene>
<dbReference type="Proteomes" id="UP000198324">
    <property type="component" value="Unassembled WGS sequence"/>
</dbReference>
<dbReference type="InterPro" id="IPR015422">
    <property type="entry name" value="PyrdxlP-dep_Trfase_small"/>
</dbReference>
<evidence type="ECO:0000313" key="4">
    <source>
        <dbReference type="EMBL" id="SNR77095.1"/>
    </source>
</evidence>